<keyword evidence="2" id="KW-0472">Membrane</keyword>
<gene>
    <name evidence="3" type="ORF">Cvel_22436</name>
</gene>
<dbReference type="AlphaFoldDB" id="A0A0G4GLK8"/>
<dbReference type="EMBL" id="CDMZ01001331">
    <property type="protein sequence ID" value="CEM31003.1"/>
    <property type="molecule type" value="Genomic_DNA"/>
</dbReference>
<protein>
    <submittedName>
        <fullName evidence="3">Uncharacterized protein</fullName>
    </submittedName>
</protein>
<name>A0A0G4GLK8_9ALVE</name>
<organism evidence="3">
    <name type="scientific">Chromera velia CCMP2878</name>
    <dbReference type="NCBI Taxonomy" id="1169474"/>
    <lineage>
        <taxon>Eukaryota</taxon>
        <taxon>Sar</taxon>
        <taxon>Alveolata</taxon>
        <taxon>Colpodellida</taxon>
        <taxon>Chromeraceae</taxon>
        <taxon>Chromera</taxon>
    </lineage>
</organism>
<feature type="region of interest" description="Disordered" evidence="1">
    <location>
        <begin position="155"/>
        <end position="185"/>
    </location>
</feature>
<evidence type="ECO:0000256" key="2">
    <source>
        <dbReference type="SAM" id="Phobius"/>
    </source>
</evidence>
<proteinExistence type="predicted"/>
<feature type="transmembrane region" description="Helical" evidence="2">
    <location>
        <begin position="319"/>
        <end position="342"/>
    </location>
</feature>
<evidence type="ECO:0000313" key="3">
    <source>
        <dbReference type="EMBL" id="CEM31003.1"/>
    </source>
</evidence>
<evidence type="ECO:0000256" key="1">
    <source>
        <dbReference type="SAM" id="MobiDB-lite"/>
    </source>
</evidence>
<keyword evidence="2" id="KW-1133">Transmembrane helix</keyword>
<sequence length="395" mass="41961">MPIPSSFQEFRRQLEEGLRERNVPISSEGTRVYLQPGDSASAVEIGSGFEFRSFADHSQDVSLKLDLPCSYTAASVSPSPSDGGLLRSLVAPARGCEAAGMSTGAPPLFGAQASGSGFSFLPDTYNHAMTDSGYICMDVVAGSSVMSDSGGVWIRRDTSDHEGGVDKVERDRSDGVESLERELEISETDSLYTESSQSLLSGENSSVSGDAECRIIGPSGHSIGRSVRGLVKRIEEHSALGSIQNHTYTVPRASLQEVSRRLREKCPHLPIIVCPQGVDKSAITQAVVTGLPRVVASAVTGIAARAMLRAALMEMAPELFAAAGAGIAVCSFFFVAGTIWAVHSGVKAYRSELDKHRASLPGPAFLQAQPRGDDVYELKFVCVDGEARMEADNAV</sequence>
<feature type="compositionally biased region" description="Basic and acidic residues" evidence="1">
    <location>
        <begin position="155"/>
        <end position="184"/>
    </location>
</feature>
<reference evidence="3" key="1">
    <citation type="submission" date="2014-11" db="EMBL/GenBank/DDBJ databases">
        <authorList>
            <person name="Otto D Thomas"/>
            <person name="Naeem Raeece"/>
        </authorList>
    </citation>
    <scope>NUCLEOTIDE SEQUENCE</scope>
</reference>
<keyword evidence="2" id="KW-0812">Transmembrane</keyword>
<accession>A0A0G4GLK8</accession>
<dbReference type="VEuPathDB" id="CryptoDB:Cvel_22436"/>